<evidence type="ECO:0000256" key="5">
    <source>
        <dbReference type="ARBA" id="ARBA00022694"/>
    </source>
</evidence>
<dbReference type="InterPro" id="IPR056165">
    <property type="entry name" value="Beta-prop_ELP1_2nd"/>
</dbReference>
<keyword evidence="5" id="KW-0819">tRNA processing</keyword>
<feature type="compositionally biased region" description="Acidic residues" evidence="7">
    <location>
        <begin position="1182"/>
        <end position="1195"/>
    </location>
</feature>
<feature type="region of interest" description="Disordered" evidence="7">
    <location>
        <begin position="1181"/>
        <end position="1219"/>
    </location>
</feature>
<comment type="subcellular location">
    <subcellularLocation>
        <location evidence="1">Cytoplasm</location>
    </subcellularLocation>
</comment>
<dbReference type="GO" id="GO:0033588">
    <property type="term" value="C:elongator holoenzyme complex"/>
    <property type="evidence" value="ECO:0007669"/>
    <property type="project" value="InterPro"/>
</dbReference>
<dbReference type="PANTHER" id="PTHR12747">
    <property type="entry name" value="ELONGATOR COMPLEX PROTEIN 1"/>
    <property type="match status" value="1"/>
</dbReference>
<evidence type="ECO:0000256" key="6">
    <source>
        <dbReference type="ARBA" id="ARBA00029535"/>
    </source>
</evidence>
<evidence type="ECO:0000256" key="1">
    <source>
        <dbReference type="ARBA" id="ARBA00004496"/>
    </source>
</evidence>
<dbReference type="EMBL" id="OU594943">
    <property type="protein sequence ID" value="CAG9284768.1"/>
    <property type="molecule type" value="Genomic_DNA"/>
</dbReference>
<comment type="pathway">
    <text evidence="2">tRNA modification; 5-methoxycarbonylmethyl-2-thiouridine-tRNA biosynthesis.</text>
</comment>
<dbReference type="InterPro" id="IPR006849">
    <property type="entry name" value="Elp1"/>
</dbReference>
<dbReference type="Pfam" id="PF04762">
    <property type="entry name" value="Beta-prop_ELP1_1st"/>
    <property type="match status" value="2"/>
</dbReference>
<keyword evidence="4" id="KW-0963">Cytoplasm</keyword>
<evidence type="ECO:0000256" key="3">
    <source>
        <dbReference type="ARBA" id="ARBA00006086"/>
    </source>
</evidence>
<evidence type="ECO:0000259" key="10">
    <source>
        <dbReference type="Pfam" id="PF23878"/>
    </source>
</evidence>
<feature type="domain" description="ELP1 first N-terminal beta-propeller" evidence="8">
    <location>
        <begin position="87"/>
        <end position="166"/>
    </location>
</feature>
<dbReference type="InterPro" id="IPR056167">
    <property type="entry name" value="A-sol_ELP1"/>
</dbReference>
<dbReference type="Proteomes" id="UP000836788">
    <property type="component" value="Chromosome 2"/>
</dbReference>
<evidence type="ECO:0000259" key="9">
    <source>
        <dbReference type="Pfam" id="PF23797"/>
    </source>
</evidence>
<name>A0A8J9S6Q5_PHATR</name>
<proteinExistence type="inferred from homology"/>
<dbReference type="Pfam" id="PF23925">
    <property type="entry name" value="A-sol_ELP1"/>
    <property type="match status" value="1"/>
</dbReference>
<evidence type="ECO:0000259" key="11">
    <source>
        <dbReference type="Pfam" id="PF23925"/>
    </source>
</evidence>
<feature type="domain" description="ELP1 first N-terminal beta-propeller" evidence="8">
    <location>
        <begin position="173"/>
        <end position="335"/>
    </location>
</feature>
<organism evidence="12">
    <name type="scientific">Phaeodactylum tricornutum</name>
    <name type="common">Diatom</name>
    <dbReference type="NCBI Taxonomy" id="2850"/>
    <lineage>
        <taxon>Eukaryota</taxon>
        <taxon>Sar</taxon>
        <taxon>Stramenopiles</taxon>
        <taxon>Ochrophyta</taxon>
        <taxon>Bacillariophyta</taxon>
        <taxon>Bacillariophyceae</taxon>
        <taxon>Bacillariophycidae</taxon>
        <taxon>Naviculales</taxon>
        <taxon>Phaeodactylaceae</taxon>
        <taxon>Phaeodactylum</taxon>
    </lineage>
</organism>
<dbReference type="GO" id="GO:0002926">
    <property type="term" value="P:tRNA wobble base 5-methoxycarbonylmethyl-2-thiouridinylation"/>
    <property type="evidence" value="ECO:0007669"/>
    <property type="project" value="TreeGrafter"/>
</dbReference>
<dbReference type="Pfam" id="PF23878">
    <property type="entry name" value="TPR_ELP1"/>
    <property type="match status" value="1"/>
</dbReference>
<evidence type="ECO:0000259" key="8">
    <source>
        <dbReference type="Pfam" id="PF04762"/>
    </source>
</evidence>
<dbReference type="PIRSF" id="PIRSF017233">
    <property type="entry name" value="IKAP"/>
    <property type="match status" value="1"/>
</dbReference>
<feature type="compositionally biased region" description="Low complexity" evidence="7">
    <location>
        <begin position="1196"/>
        <end position="1219"/>
    </location>
</feature>
<evidence type="ECO:0000256" key="4">
    <source>
        <dbReference type="ARBA" id="ARBA00022490"/>
    </source>
</evidence>
<dbReference type="UniPathway" id="UPA00988"/>
<feature type="region of interest" description="Disordered" evidence="7">
    <location>
        <begin position="1241"/>
        <end position="1271"/>
    </location>
</feature>
<dbReference type="Gene3D" id="2.130.10.10">
    <property type="entry name" value="YVTN repeat-like/Quinoprotein amine dehydrogenase"/>
    <property type="match status" value="1"/>
</dbReference>
<feature type="domain" description="ELP1 TPR" evidence="10">
    <location>
        <begin position="932"/>
        <end position="1124"/>
    </location>
</feature>
<dbReference type="GO" id="GO:0005829">
    <property type="term" value="C:cytosol"/>
    <property type="evidence" value="ECO:0007669"/>
    <property type="project" value="TreeGrafter"/>
</dbReference>
<protein>
    <recommendedName>
        <fullName evidence="6">Elongator complex protein 1</fullName>
    </recommendedName>
</protein>
<accession>A0A8J9S6Q5</accession>
<feature type="domain" description="ELP1 N-terminal second beta-propeller" evidence="9">
    <location>
        <begin position="373"/>
        <end position="669"/>
    </location>
</feature>
<dbReference type="PANTHER" id="PTHR12747:SF0">
    <property type="entry name" value="ELONGATOR COMPLEX PROTEIN 1"/>
    <property type="match status" value="1"/>
</dbReference>
<feature type="domain" description="ELP1 alpha-solenoid" evidence="11">
    <location>
        <begin position="693"/>
        <end position="923"/>
    </location>
</feature>
<gene>
    <name evidence="12" type="ORF">PTTT1_LOCUS26963</name>
</gene>
<evidence type="ECO:0000313" key="12">
    <source>
        <dbReference type="EMBL" id="CAG9284768.1"/>
    </source>
</evidence>
<reference evidence="12" key="1">
    <citation type="submission" date="2022-02" db="EMBL/GenBank/DDBJ databases">
        <authorList>
            <person name="Giguere J D."/>
        </authorList>
    </citation>
    <scope>NUCLEOTIDE SEQUENCE</scope>
    <source>
        <strain evidence="12">CCAP 1055/1</strain>
    </source>
</reference>
<evidence type="ECO:0000256" key="2">
    <source>
        <dbReference type="ARBA" id="ARBA00005043"/>
    </source>
</evidence>
<comment type="similarity">
    <text evidence="3">Belongs to the ELP1/IKA1 family.</text>
</comment>
<dbReference type="GO" id="GO:0000049">
    <property type="term" value="F:tRNA binding"/>
    <property type="evidence" value="ECO:0007669"/>
    <property type="project" value="TreeGrafter"/>
</dbReference>
<dbReference type="InterPro" id="IPR056164">
    <property type="entry name" value="Beta-prop_ELP1_1st"/>
</dbReference>
<feature type="compositionally biased region" description="Basic residues" evidence="7">
    <location>
        <begin position="1247"/>
        <end position="1269"/>
    </location>
</feature>
<dbReference type="SUPFAM" id="SSF69322">
    <property type="entry name" value="Tricorn protease domain 2"/>
    <property type="match status" value="1"/>
</dbReference>
<dbReference type="InterPro" id="IPR015943">
    <property type="entry name" value="WD40/YVTN_repeat-like_dom_sf"/>
</dbReference>
<evidence type="ECO:0000256" key="7">
    <source>
        <dbReference type="SAM" id="MobiDB-lite"/>
    </source>
</evidence>
<dbReference type="InterPro" id="IPR056166">
    <property type="entry name" value="TPR_ELP1"/>
</dbReference>
<sequence>MKNLSIQGERRRCIRHGDVFGETSKLVDICEVLNESLDSLRILLDNTGKLVCLSDFEEVVWTCELSNVCMGSRDISWFSLTYVDPILVCMSHDGAIVKISPETGEAEIVGEFENGIEAGCWSPDCEILLLVTSNRLDDDPYTEKSVLLSMNARWEVLAETNIETHASAKLDLANEVSVCWKPDGTLCAVSSVDASDSARSLRIYKGETLALHAIGRSEDGTGKLVRNLQPTKVAWAGPGCSQFLASVQRKGKNTQVVVFFEPNGLRHREFTLREHDASVVLALNWNADCKLLALSLRAEKCDKVQIWHRSNYHWYLKQEFVYNAERIASVQFHTENPSTLYVLFDSSHSWREYKIRWDSSTVLSEPSSCNVFVIDGCMLKVTPLVRAIIPPPLSAAQITFPFSVKEVAFIRHRIAPIIGVVQLSNGSLHLLAREGGEESSLISNFCAPKPHRELDTSHLGFVPMELRNMVIVQVGADELRVVAILCATESRPRETFVDIAVSMTTGHTALLNSIDLKERVLAVVQWCDSLEGALVELEGGHFLEYEVMSSTLLLSQVEPLLEPCPWIAALKNNTSVGESLNCHQSRIVVGLSARHRLYCNDLLLCDAASSFEVSMMHLYLCFVSSGSHCQMRFIALRDLWQFDPLMGSEENVLSVGFEPRNVERGTGLVAILPTQPAAVLQMPRGNLETIYPRALVLRYSLLKISDGRYGEAFRMMRRQKIDLNLIVDVNPWYFLDFGLAVFIKEVYNIHDLNLFISGLQASDCTQSRQLISKDLRQIFKTTGEHLECFDFSSKVNQICAAMRKLLTQMEMGMASPSKTRKTHEYLLPILSTYAKEDPPKLEEALALIKKYAVEYQQDTHSCVSDKKPALFSEYAQSSIQYLAFLAEYDLLFSTALGMYDYEIARAVARNSQMDPKVYLPLLKRYKDFPVFYGRYEVDLRLKRYERALRNLHRSGVCQEFPTQDGFADTNATDNFRCCMKLIEEHSLHGVGLKLFEQDETKQAQIMLSLGDQMMTEKKVETALSLYLACSISDTERIKRAARVSQNWRVFFQIAMGEITGSDVEHRKFLLGHEVADELATKAEGSVAKNELLCEAARILLDYACDPVASVDMLIRAENWVEAKRIGELVERNDLCRKTVEAACSYVYSTIEDLQNRAASFFDANKRYAEVIKIRREAVASGDGEEGEIDDGEDDSSVFSSRSNASFSSLPSTASTGSVGSTASLSSIISIKSTSSFNLVGTEETNRHKSKYNRAGRNKIKKKKRGKSSKIRPGSVEELDGLVQSMKSACLDDGYSDAISKTVIFLIRTGEQATAKKLFSSYVSMTDSCDQSRRCRWEAEKVEQVNNDRNQRSAGGTRIASTRLSVEDEVDTIKSSELSSSVYEFFSYFDHESSYCV</sequence>
<dbReference type="Pfam" id="PF23797">
    <property type="entry name" value="Beta-prop_ELP1_2nd"/>
    <property type="match status" value="1"/>
</dbReference>